<feature type="transmembrane region" description="Helical" evidence="1">
    <location>
        <begin position="159"/>
        <end position="188"/>
    </location>
</feature>
<proteinExistence type="predicted"/>
<organism evidence="2 3">
    <name type="scientific">Candidatus Kerfeldbacteria bacterium RIFCSPHIGHO2_12_FULL_48_17</name>
    <dbReference type="NCBI Taxonomy" id="1798542"/>
    <lineage>
        <taxon>Bacteria</taxon>
        <taxon>Candidatus Kerfeldiibacteriota</taxon>
    </lineage>
</organism>
<gene>
    <name evidence="2" type="ORF">A3F54_00590</name>
</gene>
<feature type="transmembrane region" description="Helical" evidence="1">
    <location>
        <begin position="208"/>
        <end position="232"/>
    </location>
</feature>
<evidence type="ECO:0000256" key="1">
    <source>
        <dbReference type="SAM" id="Phobius"/>
    </source>
</evidence>
<keyword evidence="1" id="KW-0472">Membrane</keyword>
<accession>A0A1G2B5H7</accession>
<feature type="transmembrane region" description="Helical" evidence="1">
    <location>
        <begin position="238"/>
        <end position="257"/>
    </location>
</feature>
<keyword evidence="1" id="KW-1133">Transmembrane helix</keyword>
<evidence type="ECO:0008006" key="4">
    <source>
        <dbReference type="Google" id="ProtNLM"/>
    </source>
</evidence>
<feature type="transmembrane region" description="Helical" evidence="1">
    <location>
        <begin position="70"/>
        <end position="98"/>
    </location>
</feature>
<reference evidence="2 3" key="1">
    <citation type="journal article" date="2016" name="Nat. Commun.">
        <title>Thousands of microbial genomes shed light on interconnected biogeochemical processes in an aquifer system.</title>
        <authorList>
            <person name="Anantharaman K."/>
            <person name="Brown C.T."/>
            <person name="Hug L.A."/>
            <person name="Sharon I."/>
            <person name="Castelle C.J."/>
            <person name="Probst A.J."/>
            <person name="Thomas B.C."/>
            <person name="Singh A."/>
            <person name="Wilkins M.J."/>
            <person name="Karaoz U."/>
            <person name="Brodie E.L."/>
            <person name="Williams K.H."/>
            <person name="Hubbard S.S."/>
            <person name="Banfield J.F."/>
        </authorList>
    </citation>
    <scope>NUCLEOTIDE SEQUENCE [LARGE SCALE GENOMIC DNA]</scope>
</reference>
<protein>
    <recommendedName>
        <fullName evidence="4">Glycerophosphoryl diester phosphodiesterase membrane domain-containing protein</fullName>
    </recommendedName>
</protein>
<feature type="transmembrane region" description="Helical" evidence="1">
    <location>
        <begin position="119"/>
        <end position="147"/>
    </location>
</feature>
<keyword evidence="1" id="KW-0812">Transmembrane</keyword>
<evidence type="ECO:0000313" key="3">
    <source>
        <dbReference type="Proteomes" id="UP000176952"/>
    </source>
</evidence>
<dbReference type="EMBL" id="MHKD01000014">
    <property type="protein sequence ID" value="OGY84421.1"/>
    <property type="molecule type" value="Genomic_DNA"/>
</dbReference>
<dbReference type="Proteomes" id="UP000176952">
    <property type="component" value="Unassembled WGS sequence"/>
</dbReference>
<dbReference type="STRING" id="1798542.A3F54_00590"/>
<evidence type="ECO:0000313" key="2">
    <source>
        <dbReference type="EMBL" id="OGY84421.1"/>
    </source>
</evidence>
<sequence length="263" mass="28820">MATQKSPSLSLVSIVQGTWNIIAEKYLKLFIVSVAAAALSLLGFGIFTLVTKQQLENLVGNSGSTASLGLIVFLAIFVTLVALGIQIFSFTLIVQILSQKKETPWVQLIYNTMERFWPTVLLALVLILVITLLAVLTDLIAALLLTATAGVSESFFGGLASAFILVLSALPILLITLLLMFMPFEVILNKANIMDAFRTNVTLLRGHFFRTLGYAIMLYFAIFGLTLLLQLLPFIGSAINFLLSSVLLVSYVFVMYTKLKNQN</sequence>
<comment type="caution">
    <text evidence="2">The sequence shown here is derived from an EMBL/GenBank/DDBJ whole genome shotgun (WGS) entry which is preliminary data.</text>
</comment>
<feature type="transmembrane region" description="Helical" evidence="1">
    <location>
        <begin position="29"/>
        <end position="50"/>
    </location>
</feature>
<name>A0A1G2B5H7_9BACT</name>
<dbReference type="AlphaFoldDB" id="A0A1G2B5H7"/>